<sequence>MEILIDSANIQDIKRLCGFLPIQGVTTNPAIIVKEKKPFYHP</sequence>
<dbReference type="GeneID" id="64221217"/>
<dbReference type="Proteomes" id="UP000464330">
    <property type="component" value="Chromosome"/>
</dbReference>
<dbReference type="GO" id="GO:0005975">
    <property type="term" value="P:carbohydrate metabolic process"/>
    <property type="evidence" value="ECO:0007669"/>
    <property type="project" value="InterPro"/>
</dbReference>
<accession>A0A6C0QP44</accession>
<dbReference type="EMBL" id="CP019655">
    <property type="protein sequence ID" value="AVF25224.1"/>
    <property type="molecule type" value="Genomic_DNA"/>
</dbReference>
<dbReference type="EMBL" id="CP019717">
    <property type="protein sequence ID" value="QHZ50211.1"/>
    <property type="molecule type" value="Genomic_DNA"/>
</dbReference>
<proteinExistence type="predicted"/>
<dbReference type="InterPro" id="IPR001585">
    <property type="entry name" value="TAL/FSA"/>
</dbReference>
<evidence type="ECO:0000313" key="2">
    <source>
        <dbReference type="EMBL" id="AVF25224.1"/>
    </source>
</evidence>
<dbReference type="Proteomes" id="UP000239833">
    <property type="component" value="Chromosome"/>
</dbReference>
<organism evidence="2 4">
    <name type="scientific">Paenibacillus larvae subsp. larvae</name>
    <dbReference type="NCBI Taxonomy" id="147375"/>
    <lineage>
        <taxon>Bacteria</taxon>
        <taxon>Bacillati</taxon>
        <taxon>Bacillota</taxon>
        <taxon>Bacilli</taxon>
        <taxon>Bacillales</taxon>
        <taxon>Paenibacillaceae</taxon>
        <taxon>Paenibacillus</taxon>
    </lineage>
</organism>
<accession>A0A2L1UAQ4</accession>
<gene>
    <name evidence="2" type="primary">tal_1</name>
    <name evidence="2" type="ORF">ERICIII_01020</name>
    <name evidence="3" type="ORF">ERICV_01037</name>
</gene>
<accession>A0A8B6WXK3</accession>
<dbReference type="SUPFAM" id="SSF51569">
    <property type="entry name" value="Aldolase"/>
    <property type="match status" value="1"/>
</dbReference>
<evidence type="ECO:0000256" key="1">
    <source>
        <dbReference type="ARBA" id="ARBA00023270"/>
    </source>
</evidence>
<dbReference type="Gene3D" id="3.20.20.70">
    <property type="entry name" value="Aldolase class I"/>
    <property type="match status" value="1"/>
</dbReference>
<dbReference type="RefSeq" id="WP_144029595.1">
    <property type="nucleotide sequence ID" value="NZ_CP019651.1"/>
</dbReference>
<dbReference type="AlphaFoldDB" id="A0A2L1UAQ4"/>
<evidence type="ECO:0000313" key="4">
    <source>
        <dbReference type="Proteomes" id="UP000239833"/>
    </source>
</evidence>
<keyword evidence="1" id="KW-0704">Schiff base</keyword>
<dbReference type="InterPro" id="IPR018225">
    <property type="entry name" value="Transaldolase_AS"/>
</dbReference>
<protein>
    <submittedName>
        <fullName evidence="2">Putative transaldolase Tal</fullName>
    </submittedName>
</protein>
<dbReference type="Pfam" id="PF00923">
    <property type="entry name" value="TAL_FSA"/>
    <property type="match status" value="1"/>
</dbReference>
<reference evidence="2 5" key="2">
    <citation type="journal article" date="2020" name="Int. J. Med. Microbiol.">
        <title>Discovery of Paenibacillus larvae ERIC V: Phenotypic and genomic comparison to genotypes ERIC I-IV reveal different inventories of virulence factors which correlate with epidemiological prevalences of American Foulbrood.</title>
        <authorList>
            <person name="Beims H."/>
            <person name="Bunk B."/>
            <person name="Erler S."/>
            <person name="Mohr K.I."/>
            <person name="Sproer C."/>
            <person name="Pradella S."/>
            <person name="Gunther G."/>
            <person name="Rohde M."/>
            <person name="von der Ohe W."/>
            <person name="Steinert M."/>
        </authorList>
    </citation>
    <scope>NUCLEOTIDE SEQUENCE</scope>
    <source>
        <strain evidence="2">Eric_III</strain>
        <strain evidence="3">Eric_V</strain>
    </source>
</reference>
<dbReference type="PROSITE" id="PS01054">
    <property type="entry name" value="TRANSALDOLASE_1"/>
    <property type="match status" value="1"/>
</dbReference>
<reference evidence="4" key="1">
    <citation type="submission" date="2017-02" db="EMBL/GenBank/DDBJ databases">
        <title>Delineation of Paenibacillus larvae strains originating from foulbrood outbreaks.</title>
        <authorList>
            <person name="Beims H."/>
            <person name="Bunk B."/>
            <person name="Sproeer C."/>
            <person name="Mohr K.I."/>
            <person name="Pradella S."/>
            <person name="Guenther G."/>
            <person name="Rohde M."/>
            <person name="von der Ohe W."/>
            <person name="Steinert M."/>
        </authorList>
    </citation>
    <scope>NUCLEOTIDE SEQUENCE [LARGE SCALE GENOMIC DNA]</scope>
    <source>
        <strain evidence="4">Eric_III</strain>
    </source>
</reference>
<name>A0A2L1UAQ4_9BACL</name>
<evidence type="ECO:0000313" key="5">
    <source>
        <dbReference type="Proteomes" id="UP000464330"/>
    </source>
</evidence>
<dbReference type="InterPro" id="IPR013785">
    <property type="entry name" value="Aldolase_TIM"/>
</dbReference>
<evidence type="ECO:0000313" key="3">
    <source>
        <dbReference type="EMBL" id="QHZ50211.1"/>
    </source>
</evidence>